<protein>
    <recommendedName>
        <fullName evidence="3">BESS domain-containing protein</fullName>
    </recommendedName>
</protein>
<feature type="region of interest" description="Disordered" evidence="2">
    <location>
        <begin position="1"/>
        <end position="33"/>
    </location>
</feature>
<feature type="compositionally biased region" description="Basic and acidic residues" evidence="2">
    <location>
        <begin position="1"/>
        <end position="22"/>
    </location>
</feature>
<evidence type="ECO:0000259" key="3">
    <source>
        <dbReference type="PROSITE" id="PS51031"/>
    </source>
</evidence>
<gene>
    <name evidence="4" type="ORF">M9458_035324</name>
</gene>
<dbReference type="InterPro" id="IPR039353">
    <property type="entry name" value="TF_Adf1"/>
</dbReference>
<keyword evidence="1" id="KW-0539">Nucleus</keyword>
<comment type="subcellular location">
    <subcellularLocation>
        <location evidence="1">Nucleus</location>
    </subcellularLocation>
</comment>
<evidence type="ECO:0000256" key="1">
    <source>
        <dbReference type="PROSITE-ProRule" id="PRU00371"/>
    </source>
</evidence>
<dbReference type="AlphaFoldDB" id="A0ABD0P9G4"/>
<reference evidence="4 5" key="1">
    <citation type="submission" date="2024-05" db="EMBL/GenBank/DDBJ databases">
        <title>Genome sequencing and assembly of Indian major carp, Cirrhinus mrigala (Hamilton, 1822).</title>
        <authorList>
            <person name="Mohindra V."/>
            <person name="Chowdhury L.M."/>
            <person name="Lal K."/>
            <person name="Jena J.K."/>
        </authorList>
    </citation>
    <scope>NUCLEOTIDE SEQUENCE [LARGE SCALE GENOMIC DNA]</scope>
    <source>
        <strain evidence="4">CM1030</strain>
        <tissue evidence="4">Blood</tissue>
    </source>
</reference>
<dbReference type="Proteomes" id="UP001529510">
    <property type="component" value="Unassembled WGS sequence"/>
</dbReference>
<dbReference type="PANTHER" id="PTHR12243">
    <property type="entry name" value="MADF DOMAIN TRANSCRIPTION FACTOR"/>
    <property type="match status" value="1"/>
</dbReference>
<evidence type="ECO:0000313" key="4">
    <source>
        <dbReference type="EMBL" id="KAL0170728.1"/>
    </source>
</evidence>
<feature type="compositionally biased region" description="Low complexity" evidence="2">
    <location>
        <begin position="82"/>
        <end position="126"/>
    </location>
</feature>
<comment type="caution">
    <text evidence="4">The sequence shown here is derived from an EMBL/GenBank/DDBJ whole genome shotgun (WGS) entry which is preliminary data.</text>
</comment>
<feature type="domain" description="BESS" evidence="3">
    <location>
        <begin position="162"/>
        <end position="201"/>
    </location>
</feature>
<feature type="non-terminal residue" evidence="4">
    <location>
        <position position="1"/>
    </location>
</feature>
<evidence type="ECO:0000313" key="5">
    <source>
        <dbReference type="Proteomes" id="UP001529510"/>
    </source>
</evidence>
<accession>A0ABD0P9G4</accession>
<keyword evidence="5" id="KW-1185">Reference proteome</keyword>
<dbReference type="InterPro" id="IPR004210">
    <property type="entry name" value="BESS_motif"/>
</dbReference>
<proteinExistence type="predicted"/>
<organism evidence="4 5">
    <name type="scientific">Cirrhinus mrigala</name>
    <name type="common">Mrigala</name>
    <dbReference type="NCBI Taxonomy" id="683832"/>
    <lineage>
        <taxon>Eukaryota</taxon>
        <taxon>Metazoa</taxon>
        <taxon>Chordata</taxon>
        <taxon>Craniata</taxon>
        <taxon>Vertebrata</taxon>
        <taxon>Euteleostomi</taxon>
        <taxon>Actinopterygii</taxon>
        <taxon>Neopterygii</taxon>
        <taxon>Teleostei</taxon>
        <taxon>Ostariophysi</taxon>
        <taxon>Cypriniformes</taxon>
        <taxon>Cyprinidae</taxon>
        <taxon>Labeoninae</taxon>
        <taxon>Labeonini</taxon>
        <taxon>Cirrhinus</taxon>
    </lineage>
</organism>
<dbReference type="PROSITE" id="PS51031">
    <property type="entry name" value="BESS"/>
    <property type="match status" value="1"/>
</dbReference>
<feature type="compositionally biased region" description="Basic residues" evidence="2">
    <location>
        <begin position="128"/>
        <end position="137"/>
    </location>
</feature>
<name>A0ABD0P9G4_CIRMR</name>
<dbReference type="PANTHER" id="PTHR12243:SF48">
    <property type="entry name" value="MADF DOMAIN-CONTAINING PROTEIN"/>
    <property type="match status" value="1"/>
</dbReference>
<dbReference type="GO" id="GO:0005634">
    <property type="term" value="C:nucleus"/>
    <property type="evidence" value="ECO:0007669"/>
    <property type="project" value="UniProtKB-SubCell"/>
</dbReference>
<sequence>KSWKSLRDTYTKERKKEAERKRSGAGASSVRPWRYSGVMGFLNPFLEDRITASNMVEGFGEALAPEEREDAMVGHSEPADLQVQEGPSSPSQSSVHIQSGPSNPSQSSVQVQAGPSSPSQSSVQRQTGHSHRRKRAHNITEFDERILTALEAVSRRASAPQEDSDSLSFKSLLEDFRTLSLRTRQDLKFQIHKLVYEAKCLEAGLTEHWGESNGGQLTSL</sequence>
<feature type="region of interest" description="Disordered" evidence="2">
    <location>
        <begin position="61"/>
        <end position="140"/>
    </location>
</feature>
<dbReference type="EMBL" id="JAMKFB020000017">
    <property type="protein sequence ID" value="KAL0170728.1"/>
    <property type="molecule type" value="Genomic_DNA"/>
</dbReference>
<evidence type="ECO:0000256" key="2">
    <source>
        <dbReference type="SAM" id="MobiDB-lite"/>
    </source>
</evidence>